<organism evidence="2 3">
    <name type="scientific">Zingiber officinale</name>
    <name type="common">Ginger</name>
    <name type="synonym">Amomum zingiber</name>
    <dbReference type="NCBI Taxonomy" id="94328"/>
    <lineage>
        <taxon>Eukaryota</taxon>
        <taxon>Viridiplantae</taxon>
        <taxon>Streptophyta</taxon>
        <taxon>Embryophyta</taxon>
        <taxon>Tracheophyta</taxon>
        <taxon>Spermatophyta</taxon>
        <taxon>Magnoliopsida</taxon>
        <taxon>Liliopsida</taxon>
        <taxon>Zingiberales</taxon>
        <taxon>Zingiberaceae</taxon>
        <taxon>Zingiber</taxon>
    </lineage>
</organism>
<accession>A0A8J5GII6</accession>
<dbReference type="AlphaFoldDB" id="A0A8J5GII6"/>
<name>A0A8J5GII6_ZINOF</name>
<feature type="compositionally biased region" description="Basic and acidic residues" evidence="1">
    <location>
        <begin position="145"/>
        <end position="155"/>
    </location>
</feature>
<reference evidence="2 3" key="1">
    <citation type="submission" date="2020-08" db="EMBL/GenBank/DDBJ databases">
        <title>Plant Genome Project.</title>
        <authorList>
            <person name="Zhang R.-G."/>
        </authorList>
    </citation>
    <scope>NUCLEOTIDE SEQUENCE [LARGE SCALE GENOMIC DNA]</scope>
    <source>
        <tissue evidence="2">Rhizome</tissue>
    </source>
</reference>
<feature type="region of interest" description="Disordered" evidence="1">
    <location>
        <begin position="80"/>
        <end position="181"/>
    </location>
</feature>
<evidence type="ECO:0000256" key="1">
    <source>
        <dbReference type="SAM" id="MobiDB-lite"/>
    </source>
</evidence>
<dbReference type="EMBL" id="JACMSC010000011">
    <property type="protein sequence ID" value="KAG6502123.1"/>
    <property type="molecule type" value="Genomic_DNA"/>
</dbReference>
<sequence>MRLNSWLGIDQIHLGDARQMKLLEGRNKQSATSQSVFPERQRLLPDLPDSEARAKESVMERISLLEHRVAQLRLGIEASKSSSSTTCSIGNPSTSLNPGSKQPFPTRNKQEIVPAQHKDNQQIVLGKPFRNKNNSKCEIEEEDESTSHQQEKDGKNLTGTQQKKIKSKPGKSWRCKRLLGC</sequence>
<gene>
    <name evidence="2" type="ORF">ZIOFF_042012</name>
</gene>
<evidence type="ECO:0000313" key="2">
    <source>
        <dbReference type="EMBL" id="KAG6502123.1"/>
    </source>
</evidence>
<dbReference type="Proteomes" id="UP000734854">
    <property type="component" value="Unassembled WGS sequence"/>
</dbReference>
<feature type="compositionally biased region" description="Polar residues" evidence="1">
    <location>
        <begin position="89"/>
        <end position="107"/>
    </location>
</feature>
<feature type="compositionally biased region" description="Basic residues" evidence="1">
    <location>
        <begin position="163"/>
        <end position="181"/>
    </location>
</feature>
<proteinExistence type="predicted"/>
<evidence type="ECO:0000313" key="3">
    <source>
        <dbReference type="Proteomes" id="UP000734854"/>
    </source>
</evidence>
<keyword evidence="3" id="KW-1185">Reference proteome</keyword>
<comment type="caution">
    <text evidence="2">The sequence shown here is derived from an EMBL/GenBank/DDBJ whole genome shotgun (WGS) entry which is preliminary data.</text>
</comment>
<feature type="region of interest" description="Disordered" evidence="1">
    <location>
        <begin position="25"/>
        <end position="51"/>
    </location>
</feature>
<protein>
    <submittedName>
        <fullName evidence="2">Uncharacterized protein</fullName>
    </submittedName>
</protein>